<dbReference type="Proteomes" id="UP001632037">
    <property type="component" value="Unassembled WGS sequence"/>
</dbReference>
<protein>
    <submittedName>
        <fullName evidence="1">Uncharacterized protein</fullName>
    </submittedName>
</protein>
<organism evidence="1 2">
    <name type="scientific">Phytophthora oleae</name>
    <dbReference type="NCBI Taxonomy" id="2107226"/>
    <lineage>
        <taxon>Eukaryota</taxon>
        <taxon>Sar</taxon>
        <taxon>Stramenopiles</taxon>
        <taxon>Oomycota</taxon>
        <taxon>Peronosporomycetes</taxon>
        <taxon>Peronosporales</taxon>
        <taxon>Peronosporaceae</taxon>
        <taxon>Phytophthora</taxon>
    </lineage>
</organism>
<dbReference type="AlphaFoldDB" id="A0ABD3FQ61"/>
<sequence length="114" mass="12560">MGKEEASKRAKRARRQLEEAFEQVLGSTASDTSVMTRSAKGSLKQVSLNRMWGPSHTQLRAYIARRLINDGLPYNTVASEAFRGLMEIATGKSGVSVLSQHTYLQPRSCGSVRC</sequence>
<comment type="caution">
    <text evidence="1">The sequence shown here is derived from an EMBL/GenBank/DDBJ whole genome shotgun (WGS) entry which is preliminary data.</text>
</comment>
<keyword evidence="2" id="KW-1185">Reference proteome</keyword>
<dbReference type="EMBL" id="JBIMZQ010000011">
    <property type="protein sequence ID" value="KAL3668461.1"/>
    <property type="molecule type" value="Genomic_DNA"/>
</dbReference>
<reference evidence="1 2" key="1">
    <citation type="submission" date="2024-09" db="EMBL/GenBank/DDBJ databases">
        <title>Genome sequencing and assembly of Phytophthora oleae, isolate VK10A, causative agent of rot of olive drupes.</title>
        <authorList>
            <person name="Conti Taguali S."/>
            <person name="Riolo M."/>
            <person name="La Spada F."/>
            <person name="Cacciola S.O."/>
            <person name="Dionisio G."/>
        </authorList>
    </citation>
    <scope>NUCLEOTIDE SEQUENCE [LARGE SCALE GENOMIC DNA]</scope>
    <source>
        <strain evidence="1 2">VK10A</strain>
    </source>
</reference>
<gene>
    <name evidence="1" type="ORF">V7S43_006544</name>
</gene>
<accession>A0ABD3FQ61</accession>
<proteinExistence type="predicted"/>
<evidence type="ECO:0000313" key="2">
    <source>
        <dbReference type="Proteomes" id="UP001632037"/>
    </source>
</evidence>
<name>A0ABD3FQ61_9STRA</name>
<evidence type="ECO:0000313" key="1">
    <source>
        <dbReference type="EMBL" id="KAL3668461.1"/>
    </source>
</evidence>